<dbReference type="EMBL" id="CADEAL010001096">
    <property type="protein sequence ID" value="CAB1428866.1"/>
    <property type="molecule type" value="Genomic_DNA"/>
</dbReference>
<dbReference type="PROSITE" id="PS00019">
    <property type="entry name" value="ACTININ_1"/>
    <property type="match status" value="1"/>
</dbReference>
<dbReference type="InterPro" id="IPR001589">
    <property type="entry name" value="Actinin_actin-bd_CS"/>
</dbReference>
<comment type="caution">
    <text evidence="1">The sequence shown here is derived from an EMBL/GenBank/DDBJ whole genome shotgun (WGS) entry which is preliminary data.</text>
</comment>
<name>A0A9N7YKN5_PLEPL</name>
<evidence type="ECO:0000313" key="2">
    <source>
        <dbReference type="Proteomes" id="UP001153269"/>
    </source>
</evidence>
<gene>
    <name evidence="1" type="ORF">PLEPLA_LOCUS16841</name>
</gene>
<protein>
    <submittedName>
        <fullName evidence="1">Uncharacterized protein</fullName>
    </submittedName>
</protein>
<dbReference type="SUPFAM" id="SSF47576">
    <property type="entry name" value="Calponin-homology domain, CH-domain"/>
    <property type="match status" value="1"/>
</dbReference>
<accession>A0A9N7YKN5</accession>
<sequence length="148" mass="17302">MESRVRPRPGRWVQGILRGQRTFCSYDRTCSSSRIQQSLGALRAQSSSKSTLRLLLLYRLRPSPGCSHMFLFERVGPNNLLLLLHKHQLHNMMEGEEDGAGRVRELQEQRMSVQKKTFTKWMNSVFSKNGVRQETTRSWDLILWLPEQ</sequence>
<keyword evidence="2" id="KW-1185">Reference proteome</keyword>
<dbReference type="InterPro" id="IPR036872">
    <property type="entry name" value="CH_dom_sf"/>
</dbReference>
<reference evidence="1" key="1">
    <citation type="submission" date="2020-03" db="EMBL/GenBank/DDBJ databases">
        <authorList>
            <person name="Weist P."/>
        </authorList>
    </citation>
    <scope>NUCLEOTIDE SEQUENCE</scope>
</reference>
<evidence type="ECO:0000313" key="1">
    <source>
        <dbReference type="EMBL" id="CAB1428866.1"/>
    </source>
</evidence>
<organism evidence="1 2">
    <name type="scientific">Pleuronectes platessa</name>
    <name type="common">European plaice</name>
    <dbReference type="NCBI Taxonomy" id="8262"/>
    <lineage>
        <taxon>Eukaryota</taxon>
        <taxon>Metazoa</taxon>
        <taxon>Chordata</taxon>
        <taxon>Craniata</taxon>
        <taxon>Vertebrata</taxon>
        <taxon>Euteleostomi</taxon>
        <taxon>Actinopterygii</taxon>
        <taxon>Neopterygii</taxon>
        <taxon>Teleostei</taxon>
        <taxon>Neoteleostei</taxon>
        <taxon>Acanthomorphata</taxon>
        <taxon>Carangaria</taxon>
        <taxon>Pleuronectiformes</taxon>
        <taxon>Pleuronectoidei</taxon>
        <taxon>Pleuronectidae</taxon>
        <taxon>Pleuronectes</taxon>
    </lineage>
</organism>
<dbReference type="AlphaFoldDB" id="A0A9N7YKN5"/>
<proteinExistence type="predicted"/>
<dbReference type="Proteomes" id="UP001153269">
    <property type="component" value="Unassembled WGS sequence"/>
</dbReference>